<dbReference type="GO" id="GO:0055085">
    <property type="term" value="P:transmembrane transport"/>
    <property type="evidence" value="ECO:0007669"/>
    <property type="project" value="TreeGrafter"/>
</dbReference>
<dbReference type="eggNOG" id="COG0628">
    <property type="taxonomic scope" value="Bacteria"/>
</dbReference>
<feature type="transmembrane region" description="Helical" evidence="6">
    <location>
        <begin position="87"/>
        <end position="104"/>
    </location>
</feature>
<dbReference type="GO" id="GO:0016020">
    <property type="term" value="C:membrane"/>
    <property type="evidence" value="ECO:0007669"/>
    <property type="project" value="UniProtKB-SubCell"/>
</dbReference>
<organism evidence="7 8">
    <name type="scientific">Granulibacter bethesdensis (strain ATCC BAA-1260 / CGDNIH1)</name>
    <dbReference type="NCBI Taxonomy" id="391165"/>
    <lineage>
        <taxon>Bacteria</taxon>
        <taxon>Pseudomonadati</taxon>
        <taxon>Pseudomonadota</taxon>
        <taxon>Alphaproteobacteria</taxon>
        <taxon>Acetobacterales</taxon>
        <taxon>Acetobacteraceae</taxon>
        <taxon>Granulibacter</taxon>
    </lineage>
</organism>
<feature type="transmembrane region" description="Helical" evidence="6">
    <location>
        <begin position="386"/>
        <end position="418"/>
    </location>
</feature>
<evidence type="ECO:0000256" key="4">
    <source>
        <dbReference type="ARBA" id="ARBA00022989"/>
    </source>
</evidence>
<feature type="transmembrane region" description="Helical" evidence="6">
    <location>
        <begin position="140"/>
        <end position="164"/>
    </location>
</feature>
<dbReference type="HOGENOM" id="CLU_031275_8_0_5"/>
<dbReference type="InterPro" id="IPR002549">
    <property type="entry name" value="AI-2E-like"/>
</dbReference>
<dbReference type="Pfam" id="PF01594">
    <property type="entry name" value="AI-2E_transport"/>
    <property type="match status" value="1"/>
</dbReference>
<accession>Q0BQG9</accession>
<dbReference type="EMBL" id="CP000394">
    <property type="protein sequence ID" value="ABI62933.1"/>
    <property type="molecule type" value="Genomic_DNA"/>
</dbReference>
<dbReference type="STRING" id="391165.GbCGDNIH1_2035"/>
<proteinExistence type="inferred from homology"/>
<feature type="transmembrane region" description="Helical" evidence="6">
    <location>
        <begin position="317"/>
        <end position="343"/>
    </location>
</feature>
<evidence type="ECO:0000256" key="3">
    <source>
        <dbReference type="ARBA" id="ARBA00022692"/>
    </source>
</evidence>
<evidence type="ECO:0000256" key="6">
    <source>
        <dbReference type="SAM" id="Phobius"/>
    </source>
</evidence>
<keyword evidence="3 6" id="KW-0812">Transmembrane</keyword>
<feature type="transmembrane region" description="Helical" evidence="6">
    <location>
        <begin position="228"/>
        <end position="253"/>
    </location>
</feature>
<dbReference type="AlphaFoldDB" id="Q0BQG9"/>
<reference evidence="7 8" key="1">
    <citation type="journal article" date="2007" name="J. Bacteriol.">
        <title>Genome sequence analysis of the emerging human pathogenic acetic acid bacterium Granulibacter bethesdensis.</title>
        <authorList>
            <person name="Greenberg D.E."/>
            <person name="Porcella S.F."/>
            <person name="Zelazny A.M."/>
            <person name="Virtaneva K."/>
            <person name="Sturdevant D.E."/>
            <person name="Kupko J.J.III."/>
            <person name="Barbian K.D."/>
            <person name="Babar A."/>
            <person name="Dorward D.W."/>
            <person name="Holland S.M."/>
        </authorList>
    </citation>
    <scope>NUCLEOTIDE SEQUENCE [LARGE SCALE GENOMIC DNA]</scope>
    <source>
        <strain evidence="8">ATCC BAA-1260 / CGDNIH1</strain>
    </source>
</reference>
<comment type="similarity">
    <text evidence="2">Belongs to the autoinducer-2 exporter (AI-2E) (TC 2.A.86) family.</text>
</comment>
<feature type="transmembrane region" description="Helical" evidence="6">
    <location>
        <begin position="355"/>
        <end position="374"/>
    </location>
</feature>
<feature type="transmembrane region" description="Helical" evidence="6">
    <location>
        <begin position="288"/>
        <end position="311"/>
    </location>
</feature>
<dbReference type="PANTHER" id="PTHR21716">
    <property type="entry name" value="TRANSMEMBRANE PROTEIN"/>
    <property type="match status" value="1"/>
</dbReference>
<keyword evidence="4 6" id="KW-1133">Transmembrane helix</keyword>
<protein>
    <submittedName>
        <fullName evidence="7">Membrane spanning protein</fullName>
    </submittedName>
</protein>
<dbReference type="KEGG" id="gbe:GbCGDNIH1_2035"/>
<evidence type="ECO:0000313" key="7">
    <source>
        <dbReference type="EMBL" id="ABI62933.1"/>
    </source>
</evidence>
<evidence type="ECO:0000256" key="1">
    <source>
        <dbReference type="ARBA" id="ARBA00004141"/>
    </source>
</evidence>
<name>Q0BQG9_GRABC</name>
<comment type="subcellular location">
    <subcellularLocation>
        <location evidence="1">Membrane</location>
        <topology evidence="1">Multi-pass membrane protein</topology>
    </subcellularLocation>
</comment>
<evidence type="ECO:0000256" key="5">
    <source>
        <dbReference type="ARBA" id="ARBA00023136"/>
    </source>
</evidence>
<evidence type="ECO:0000256" key="2">
    <source>
        <dbReference type="ARBA" id="ARBA00009773"/>
    </source>
</evidence>
<gene>
    <name evidence="7" type="ordered locus">GbCGDNIH1_2035</name>
</gene>
<evidence type="ECO:0000313" key="8">
    <source>
        <dbReference type="Proteomes" id="UP000001963"/>
    </source>
</evidence>
<keyword evidence="5 6" id="KW-0472">Membrane</keyword>
<sequence length="438" mass="47169">MSGVESSYAAISRHRIKGWLDHPCGNNPGVGCWQPWSIGWMTGDSGEVTTTMEDLTSLHRVAEETSVPVTSLRADPSPPARHGATRMQRVALIGGVLFAVWLTLHLFASILLPFVMAGGIAYFLDPLAGRLERLGLPRGVAAGLLIAAMILLGLLFALLLYPLIVAQLGILLSRLPAYVALVRDTAIDWLGRVQERLGPGFVDAKLQDVVSVQAGSLLTVFGRALSRVIGGGFALFNVLTVLVVTPVVAFYLLRDWPKAVARVDLWLPRRYAGVVRAQAREINRILSAWLRGQALCCLMLGVFYAVGLSFVGLDLGLLLGLATGILSFIPYVGTVLGGAGSFALAMAQFHDWNRVALVAGVFLAGQILENYVIYPRFLGDRVELHAVWVIFALFAGGAAFGFLGVLLAVPMAAVIGVLSRFWLRRYLASPLYLEPPGA</sequence>
<dbReference type="PANTHER" id="PTHR21716:SF64">
    <property type="entry name" value="AI-2 TRANSPORT PROTEIN TQSA"/>
    <property type="match status" value="1"/>
</dbReference>
<keyword evidence="8" id="KW-1185">Reference proteome</keyword>
<dbReference type="Proteomes" id="UP000001963">
    <property type="component" value="Chromosome"/>
</dbReference>